<protein>
    <submittedName>
        <fullName evidence="4">DUF5808 domain-containing protein</fullName>
    </submittedName>
</protein>
<dbReference type="AlphaFoldDB" id="A0A9X2S499"/>
<evidence type="ECO:0000313" key="5">
    <source>
        <dbReference type="Proteomes" id="UP001142078"/>
    </source>
</evidence>
<dbReference type="InterPro" id="IPR014574">
    <property type="entry name" value="UCP032908"/>
</dbReference>
<dbReference type="Pfam" id="PF07853">
    <property type="entry name" value="DUF1648"/>
    <property type="match status" value="1"/>
</dbReference>
<name>A0A9X2S499_9FIRM</name>
<dbReference type="GO" id="GO:0009636">
    <property type="term" value="P:response to toxic substance"/>
    <property type="evidence" value="ECO:0007669"/>
    <property type="project" value="TreeGrafter"/>
</dbReference>
<evidence type="ECO:0000259" key="2">
    <source>
        <dbReference type="Pfam" id="PF07853"/>
    </source>
</evidence>
<feature type="domain" description="DUF1648" evidence="2">
    <location>
        <begin position="149"/>
        <end position="194"/>
    </location>
</feature>
<keyword evidence="5" id="KW-1185">Reference proteome</keyword>
<evidence type="ECO:0000256" key="1">
    <source>
        <dbReference type="SAM" id="Phobius"/>
    </source>
</evidence>
<feature type="transmembrane region" description="Helical" evidence="1">
    <location>
        <begin position="265"/>
        <end position="286"/>
    </location>
</feature>
<dbReference type="Pfam" id="PF19124">
    <property type="entry name" value="DUF5808"/>
    <property type="match status" value="1"/>
</dbReference>
<dbReference type="OrthoDB" id="9808690at2"/>
<feature type="transmembrane region" description="Helical" evidence="1">
    <location>
        <begin position="6"/>
        <end position="25"/>
    </location>
</feature>
<accession>A0A9X2S499</accession>
<feature type="transmembrane region" description="Helical" evidence="1">
    <location>
        <begin position="233"/>
        <end position="259"/>
    </location>
</feature>
<dbReference type="RefSeq" id="WP_042681189.1">
    <property type="nucleotide sequence ID" value="NZ_CABKTM010000043.1"/>
</dbReference>
<dbReference type="PANTHER" id="PTHR37810:SF9">
    <property type="entry name" value="MEMBRANE PROTEIN"/>
    <property type="match status" value="1"/>
</dbReference>
<proteinExistence type="predicted"/>
<dbReference type="PIRSF" id="PIRSF032908">
    <property type="entry name" value="UCP032908"/>
    <property type="match status" value="1"/>
</dbReference>
<evidence type="ECO:0000313" key="4">
    <source>
        <dbReference type="EMBL" id="MCR2043064.1"/>
    </source>
</evidence>
<feature type="transmembrane region" description="Helical" evidence="1">
    <location>
        <begin position="139"/>
        <end position="157"/>
    </location>
</feature>
<feature type="domain" description="DUF5808" evidence="3">
    <location>
        <begin position="322"/>
        <end position="346"/>
    </location>
</feature>
<dbReference type="EMBL" id="JANJZL010000001">
    <property type="protein sequence ID" value="MCR2043064.1"/>
    <property type="molecule type" value="Genomic_DNA"/>
</dbReference>
<gene>
    <name evidence="4" type="ORF">NSA23_02915</name>
</gene>
<keyword evidence="1" id="KW-0472">Membrane</keyword>
<sequence length="366" mass="42674">MEDKIYIVIMNLFIYVVLLIVQVLTPKMTRKNIYFGIRIPEEEVCNLELKKIYRIYVMENIFVSIPSIVLLSYWTYVSNSLGVIGLTTFIYIGILFLIYLHANNKMKKLKEKKAWEKTREYIVVDTKFSREKETNISSYWYLIPAIIPILNLIIGLTKQSKLPERIPTNWGFQGNITGYMDTNSFIWYMPLFQIGMVALLFFVHKIIGWSKQEISSKNPKESVRRNIIFRRTWSIYTLVMGIVINLITTLLFFYSLGLIEGSIKVIFSLFFIFIVLIIVSSIVISIKVGQGGSRLKIDKEYEEVSRDDDKYWKLGNSIYYNPEDPALFIEKRFGVGWTVNVGRPLGMFFMILPFIIIALTLILVSQ</sequence>
<feature type="transmembrane region" description="Helical" evidence="1">
    <location>
        <begin position="56"/>
        <end position="76"/>
    </location>
</feature>
<keyword evidence="1" id="KW-0812">Transmembrane</keyword>
<feature type="transmembrane region" description="Helical" evidence="1">
    <location>
        <begin position="345"/>
        <end position="364"/>
    </location>
</feature>
<dbReference type="InterPro" id="IPR012867">
    <property type="entry name" value="DUF1648"/>
</dbReference>
<keyword evidence="1" id="KW-1133">Transmembrane helix</keyword>
<organism evidence="4 5">
    <name type="scientific">Anaerosalibacter massiliensis</name>
    <dbReference type="NCBI Taxonomy" id="1347392"/>
    <lineage>
        <taxon>Bacteria</taxon>
        <taxon>Bacillati</taxon>
        <taxon>Bacillota</taxon>
        <taxon>Tissierellia</taxon>
        <taxon>Tissierellales</taxon>
        <taxon>Sporanaerobacteraceae</taxon>
        <taxon>Anaerosalibacter</taxon>
    </lineage>
</organism>
<reference evidence="4" key="1">
    <citation type="submission" date="2022-07" db="EMBL/GenBank/DDBJ databases">
        <title>Enhanced cultured diversity of the mouse gut microbiota enables custom-made synthetic communities.</title>
        <authorList>
            <person name="Afrizal A."/>
        </authorList>
    </citation>
    <scope>NUCLEOTIDE SEQUENCE</scope>
    <source>
        <strain evidence="4">DSM 29482</strain>
    </source>
</reference>
<evidence type="ECO:0000259" key="3">
    <source>
        <dbReference type="Pfam" id="PF19124"/>
    </source>
</evidence>
<dbReference type="InterPro" id="IPR043831">
    <property type="entry name" value="DUF5808"/>
</dbReference>
<dbReference type="PANTHER" id="PTHR37810">
    <property type="entry name" value="IMMUNITY PROTEIN SDPI"/>
    <property type="match status" value="1"/>
</dbReference>
<feature type="transmembrane region" description="Helical" evidence="1">
    <location>
        <begin position="82"/>
        <end position="102"/>
    </location>
</feature>
<feature type="transmembrane region" description="Helical" evidence="1">
    <location>
        <begin position="185"/>
        <end position="207"/>
    </location>
</feature>
<dbReference type="Proteomes" id="UP001142078">
    <property type="component" value="Unassembled WGS sequence"/>
</dbReference>
<comment type="caution">
    <text evidence="4">The sequence shown here is derived from an EMBL/GenBank/DDBJ whole genome shotgun (WGS) entry which is preliminary data.</text>
</comment>